<dbReference type="SMART" id="SM00530">
    <property type="entry name" value="HTH_XRE"/>
    <property type="match status" value="1"/>
</dbReference>
<keyword evidence="2" id="KW-1133">Transmembrane helix</keyword>
<evidence type="ECO:0000256" key="2">
    <source>
        <dbReference type="SAM" id="Phobius"/>
    </source>
</evidence>
<feature type="domain" description="HTH cro/C1-type" evidence="3">
    <location>
        <begin position="7"/>
        <end position="61"/>
    </location>
</feature>
<dbReference type="Pfam" id="PF01381">
    <property type="entry name" value="HTH_3"/>
    <property type="match status" value="1"/>
</dbReference>
<sequence>MELGSHIKEHRKELGLSQDDLAERIYVSRQTISNWECGRTYPDVQSLLLLSNVFGVTVDSLIKGDVETMAQVMDAAVKKYNNLSTVAVVSAAAFLLLGIWGAFQYEWGWGEHTIPTVVFALASLFVMLIAFANLERLKKQHDLATYREILAFSRGEHVDRDTPAGQHAREMKPWKKGVINGLKIILGAAVGGAIGIGIGMLIKMLA</sequence>
<dbReference type="PANTHER" id="PTHR46558:SF15">
    <property type="entry name" value="HELIX-TURN-HELIX DOMAIN PROTEIN"/>
    <property type="match status" value="1"/>
</dbReference>
<keyword evidence="2" id="KW-0812">Transmembrane</keyword>
<dbReference type="CDD" id="cd00093">
    <property type="entry name" value="HTH_XRE"/>
    <property type="match status" value="1"/>
</dbReference>
<dbReference type="PROSITE" id="PS50943">
    <property type="entry name" value="HTH_CROC1"/>
    <property type="match status" value="1"/>
</dbReference>
<gene>
    <name evidence="4" type="ORF">DXC81_06765</name>
</gene>
<feature type="transmembrane region" description="Helical" evidence="2">
    <location>
        <begin position="83"/>
        <end position="102"/>
    </location>
</feature>
<dbReference type="PANTHER" id="PTHR46558">
    <property type="entry name" value="TRACRIPTIONAL REGULATORY PROTEIN-RELATED-RELATED"/>
    <property type="match status" value="1"/>
</dbReference>
<keyword evidence="1" id="KW-0238">DNA-binding</keyword>
<dbReference type="GO" id="GO:0003677">
    <property type="term" value="F:DNA binding"/>
    <property type="evidence" value="ECO:0007669"/>
    <property type="project" value="UniProtKB-KW"/>
</dbReference>
<comment type="caution">
    <text evidence="4">The sequence shown here is derived from an EMBL/GenBank/DDBJ whole genome shotgun (WGS) entry which is preliminary data.</text>
</comment>
<evidence type="ECO:0000313" key="5">
    <source>
        <dbReference type="Proteomes" id="UP000260943"/>
    </source>
</evidence>
<dbReference type="EMBL" id="QSRJ01000007">
    <property type="protein sequence ID" value="RGL09908.1"/>
    <property type="molecule type" value="Genomic_DNA"/>
</dbReference>
<organism evidence="4 5">
    <name type="scientific">Collinsella tanakaei</name>
    <dbReference type="NCBI Taxonomy" id="626935"/>
    <lineage>
        <taxon>Bacteria</taxon>
        <taxon>Bacillati</taxon>
        <taxon>Actinomycetota</taxon>
        <taxon>Coriobacteriia</taxon>
        <taxon>Coriobacteriales</taxon>
        <taxon>Coriobacteriaceae</taxon>
        <taxon>Collinsella</taxon>
    </lineage>
</organism>
<dbReference type="Gene3D" id="1.10.260.40">
    <property type="entry name" value="lambda repressor-like DNA-binding domains"/>
    <property type="match status" value="1"/>
</dbReference>
<protein>
    <submittedName>
        <fullName evidence="4">XRE family transcriptional regulator</fullName>
    </submittedName>
</protein>
<dbReference type="AlphaFoldDB" id="A0A3E4QS97"/>
<evidence type="ECO:0000256" key="1">
    <source>
        <dbReference type="ARBA" id="ARBA00023125"/>
    </source>
</evidence>
<dbReference type="InterPro" id="IPR010982">
    <property type="entry name" value="Lambda_DNA-bd_dom_sf"/>
</dbReference>
<proteinExistence type="predicted"/>
<keyword evidence="2" id="KW-0472">Membrane</keyword>
<feature type="transmembrane region" description="Helical" evidence="2">
    <location>
        <begin position="181"/>
        <end position="202"/>
    </location>
</feature>
<dbReference type="InterPro" id="IPR001387">
    <property type="entry name" value="Cro/C1-type_HTH"/>
</dbReference>
<dbReference type="SUPFAM" id="SSF47413">
    <property type="entry name" value="lambda repressor-like DNA-binding domains"/>
    <property type="match status" value="1"/>
</dbReference>
<feature type="transmembrane region" description="Helical" evidence="2">
    <location>
        <begin position="114"/>
        <end position="134"/>
    </location>
</feature>
<dbReference type="Proteomes" id="UP000260943">
    <property type="component" value="Unassembled WGS sequence"/>
</dbReference>
<reference evidence="4 5" key="1">
    <citation type="submission" date="2018-08" db="EMBL/GenBank/DDBJ databases">
        <title>A genome reference for cultivated species of the human gut microbiota.</title>
        <authorList>
            <person name="Zou Y."/>
            <person name="Xue W."/>
            <person name="Luo G."/>
        </authorList>
    </citation>
    <scope>NUCLEOTIDE SEQUENCE [LARGE SCALE GENOMIC DNA]</scope>
    <source>
        <strain evidence="4 5">TF08-14</strain>
    </source>
</reference>
<accession>A0A3E4QS97</accession>
<evidence type="ECO:0000313" key="4">
    <source>
        <dbReference type="EMBL" id="RGL09908.1"/>
    </source>
</evidence>
<name>A0A3E4QS97_9ACTN</name>
<evidence type="ECO:0000259" key="3">
    <source>
        <dbReference type="PROSITE" id="PS50943"/>
    </source>
</evidence>
<dbReference type="RefSeq" id="WP_117679742.1">
    <property type="nucleotide sequence ID" value="NZ_CAJJKC010000006.1"/>
</dbReference>